<dbReference type="EMBL" id="QEIN01000162">
    <property type="protein sequence ID" value="RCV54668.1"/>
    <property type="molecule type" value="Genomic_DNA"/>
</dbReference>
<evidence type="ECO:0000256" key="2">
    <source>
        <dbReference type="ARBA" id="ARBA00012729"/>
    </source>
</evidence>
<dbReference type="Pfam" id="PF00704">
    <property type="entry name" value="Glyco_hydro_18"/>
    <property type="match status" value="1"/>
</dbReference>
<dbReference type="PROSITE" id="PS51910">
    <property type="entry name" value="GH18_2"/>
    <property type="match status" value="1"/>
</dbReference>
<comment type="catalytic activity">
    <reaction evidence="1">
        <text>Random endo-hydrolysis of N-acetyl-beta-D-glucosaminide (1-&gt;4)-beta-linkages in chitin and chitodextrins.</text>
        <dbReference type="EC" id="3.2.1.14"/>
    </reaction>
</comment>
<dbReference type="InterPro" id="IPR029070">
    <property type="entry name" value="Chitinase_insertion_sf"/>
</dbReference>
<keyword evidence="4" id="KW-0624">Polysaccharide degradation</keyword>
<dbReference type="Proteomes" id="UP000253318">
    <property type="component" value="Unassembled WGS sequence"/>
</dbReference>
<keyword evidence="12" id="KW-1185">Reference proteome</keyword>
<evidence type="ECO:0000313" key="12">
    <source>
        <dbReference type="Proteomes" id="UP000253318"/>
    </source>
</evidence>
<keyword evidence="3 6" id="KW-0378">Hydrolase</keyword>
<feature type="region of interest" description="Disordered" evidence="8">
    <location>
        <begin position="352"/>
        <end position="373"/>
    </location>
</feature>
<organism evidence="11 12">
    <name type="scientific">Marinitenerispora sediminis</name>
    <dbReference type="NCBI Taxonomy" id="1931232"/>
    <lineage>
        <taxon>Bacteria</taxon>
        <taxon>Bacillati</taxon>
        <taxon>Actinomycetota</taxon>
        <taxon>Actinomycetes</taxon>
        <taxon>Streptosporangiales</taxon>
        <taxon>Nocardiopsidaceae</taxon>
        <taxon>Marinitenerispora</taxon>
    </lineage>
</organism>
<dbReference type="RefSeq" id="WP_114399598.1">
    <property type="nucleotide sequence ID" value="NZ_QEIM01000138.1"/>
</dbReference>
<feature type="transmembrane region" description="Helical" evidence="9">
    <location>
        <begin position="20"/>
        <end position="42"/>
    </location>
</feature>
<evidence type="ECO:0000256" key="8">
    <source>
        <dbReference type="SAM" id="MobiDB-lite"/>
    </source>
</evidence>
<proteinExistence type="inferred from homology"/>
<dbReference type="InterPro" id="IPR001223">
    <property type="entry name" value="Glyco_hydro18_cat"/>
</dbReference>
<gene>
    <name evidence="11" type="ORF">DEF24_18970</name>
</gene>
<dbReference type="GO" id="GO:0005975">
    <property type="term" value="P:carbohydrate metabolic process"/>
    <property type="evidence" value="ECO:0007669"/>
    <property type="project" value="InterPro"/>
</dbReference>
<dbReference type="InterPro" id="IPR011583">
    <property type="entry name" value="Chitinase_II/V-like_cat"/>
</dbReference>
<evidence type="ECO:0000313" key="11">
    <source>
        <dbReference type="EMBL" id="RCV54668.1"/>
    </source>
</evidence>
<sequence length="449" mass="48400">MPADQRARATRAGGRRPGAVAALAAAVLLGAVLTSAFVVIVARAEPDGEPRRIAYFAEWNIANRGYTVRDIEESGAAERLTRVLWAFGHVGADGRCGVPADGNQAWELYQRRYPAELSVSGEADGYRQPLAGALNQLRALRERHPGLGASISLGGWNGSAFLSDAALTEESRRAFVASCVDLWLRGDLPHRDGEPQGGPGAAEGVFDGVDLDWEWPGGGGRTGNAARPQDRRNLTLLAAEFRRQLDALSAETGRTYTLSVSLPHDLERMRAGYEPELYDLVDFATVQGYDFTGSWSATTDHHSQLYAPRDAPTATSVDRSVRGYLSHGLPADKLVVGFPGFGRGWRGVPPDGFGRHAPSAGPAEGGYGEGTDAYADLRDRPGLRFLDPLNGTYWIYDGDAWWTFDPPEVVALKGTYARERGLGGLMLWNLDMDPDGELVAAMDESLGEG</sequence>
<dbReference type="GO" id="GO:0006032">
    <property type="term" value="P:chitin catabolic process"/>
    <property type="evidence" value="ECO:0007669"/>
    <property type="project" value="UniProtKB-KW"/>
</dbReference>
<comment type="caution">
    <text evidence="11">The sequence shown here is derived from an EMBL/GenBank/DDBJ whole genome shotgun (WGS) entry which is preliminary data.</text>
</comment>
<dbReference type="EC" id="3.2.1.14" evidence="2"/>
<feature type="domain" description="GH18" evidence="10">
    <location>
        <begin position="50"/>
        <end position="449"/>
    </location>
</feature>
<keyword evidence="9" id="KW-0812">Transmembrane</keyword>
<dbReference type="PANTHER" id="PTHR11177:SF317">
    <property type="entry name" value="CHITINASE 12-RELATED"/>
    <property type="match status" value="1"/>
</dbReference>
<dbReference type="InterPro" id="IPR001579">
    <property type="entry name" value="Glyco_hydro_18_chit_AS"/>
</dbReference>
<evidence type="ECO:0000256" key="7">
    <source>
        <dbReference type="RuleBase" id="RU004453"/>
    </source>
</evidence>
<evidence type="ECO:0000256" key="9">
    <source>
        <dbReference type="SAM" id="Phobius"/>
    </source>
</evidence>
<protein>
    <recommendedName>
        <fullName evidence="2">chitinase</fullName>
        <ecNumber evidence="2">3.2.1.14</ecNumber>
    </recommendedName>
</protein>
<dbReference type="SUPFAM" id="SSF54556">
    <property type="entry name" value="Chitinase insertion domain"/>
    <property type="match status" value="1"/>
</dbReference>
<comment type="similarity">
    <text evidence="7">Belongs to the glycosyl hydrolase 18 family.</text>
</comment>
<evidence type="ECO:0000256" key="6">
    <source>
        <dbReference type="RuleBase" id="RU000489"/>
    </source>
</evidence>
<evidence type="ECO:0000259" key="10">
    <source>
        <dbReference type="PROSITE" id="PS51910"/>
    </source>
</evidence>
<dbReference type="AlphaFoldDB" id="A0A368T1Q5"/>
<dbReference type="SMART" id="SM00636">
    <property type="entry name" value="Glyco_18"/>
    <property type="match status" value="1"/>
</dbReference>
<dbReference type="PANTHER" id="PTHR11177">
    <property type="entry name" value="CHITINASE"/>
    <property type="match status" value="1"/>
</dbReference>
<keyword evidence="5 6" id="KW-0326">Glycosidase</keyword>
<dbReference type="GO" id="GO:0008843">
    <property type="term" value="F:endochitinase activity"/>
    <property type="evidence" value="ECO:0007669"/>
    <property type="project" value="UniProtKB-EC"/>
</dbReference>
<dbReference type="InterPro" id="IPR050314">
    <property type="entry name" value="Glycosyl_Hydrlase_18"/>
</dbReference>
<evidence type="ECO:0000256" key="3">
    <source>
        <dbReference type="ARBA" id="ARBA00022801"/>
    </source>
</evidence>
<keyword evidence="4" id="KW-0119">Carbohydrate metabolism</keyword>
<dbReference type="Gene3D" id="3.20.20.80">
    <property type="entry name" value="Glycosidases"/>
    <property type="match status" value="1"/>
</dbReference>
<evidence type="ECO:0000256" key="1">
    <source>
        <dbReference type="ARBA" id="ARBA00000822"/>
    </source>
</evidence>
<name>A0A368T1Q5_9ACTN</name>
<dbReference type="InterPro" id="IPR017853">
    <property type="entry name" value="GH"/>
</dbReference>
<keyword evidence="9" id="KW-0472">Membrane</keyword>
<accession>A0A368T1Q5</accession>
<dbReference type="SUPFAM" id="SSF51445">
    <property type="entry name" value="(Trans)glycosidases"/>
    <property type="match status" value="1"/>
</dbReference>
<keyword evidence="9" id="KW-1133">Transmembrane helix</keyword>
<dbReference type="GO" id="GO:0008061">
    <property type="term" value="F:chitin binding"/>
    <property type="evidence" value="ECO:0007669"/>
    <property type="project" value="InterPro"/>
</dbReference>
<reference evidence="11 12" key="1">
    <citation type="submission" date="2018-04" db="EMBL/GenBank/DDBJ databases">
        <title>Novel actinobacteria from marine sediment.</title>
        <authorList>
            <person name="Ng Z.Y."/>
            <person name="Tan G.Y.A."/>
        </authorList>
    </citation>
    <scope>NUCLEOTIDE SEQUENCE [LARGE SCALE GENOMIC DNA]</scope>
    <source>
        <strain evidence="11 12">TPS81</strain>
    </source>
</reference>
<dbReference type="PROSITE" id="PS01095">
    <property type="entry name" value="GH18_1"/>
    <property type="match status" value="1"/>
</dbReference>
<evidence type="ECO:0000256" key="4">
    <source>
        <dbReference type="ARBA" id="ARBA00023024"/>
    </source>
</evidence>
<dbReference type="OrthoDB" id="9775889at2"/>
<evidence type="ECO:0000256" key="5">
    <source>
        <dbReference type="ARBA" id="ARBA00023295"/>
    </source>
</evidence>
<dbReference type="CDD" id="cd06548">
    <property type="entry name" value="GH18_chitinase"/>
    <property type="match status" value="1"/>
</dbReference>
<dbReference type="Gene3D" id="3.10.50.10">
    <property type="match status" value="1"/>
</dbReference>
<keyword evidence="4" id="KW-0146">Chitin degradation</keyword>